<evidence type="ECO:0000313" key="2">
    <source>
        <dbReference type="EMBL" id="MBE8726319.1"/>
    </source>
</evidence>
<comment type="caution">
    <text evidence="2">The sequence shown here is derived from an EMBL/GenBank/DDBJ whole genome shotgun (WGS) entry which is preliminary data.</text>
</comment>
<feature type="domain" description="Helix-turn-helix" evidence="1">
    <location>
        <begin position="69"/>
        <end position="115"/>
    </location>
</feature>
<evidence type="ECO:0000259" key="1">
    <source>
        <dbReference type="Pfam" id="PF12728"/>
    </source>
</evidence>
<name>A0ABR9TMP1_9FLAO</name>
<dbReference type="GO" id="GO:0003677">
    <property type="term" value="F:DNA binding"/>
    <property type="evidence" value="ECO:0007669"/>
    <property type="project" value="UniProtKB-KW"/>
</dbReference>
<keyword evidence="2" id="KW-0238">DNA-binding</keyword>
<keyword evidence="3" id="KW-1185">Reference proteome</keyword>
<accession>A0ABR9TMP1</accession>
<organism evidence="2 3">
    <name type="scientific">Flavobacterium hungaricum</name>
    <dbReference type="NCBI Taxonomy" id="2082725"/>
    <lineage>
        <taxon>Bacteria</taxon>
        <taxon>Pseudomonadati</taxon>
        <taxon>Bacteroidota</taxon>
        <taxon>Flavobacteriia</taxon>
        <taxon>Flavobacteriales</taxon>
        <taxon>Flavobacteriaceae</taxon>
        <taxon>Flavobacterium</taxon>
    </lineage>
</organism>
<proteinExistence type="predicted"/>
<sequence>MSSNIRITRICQFCCKEFTAKTTKTKFCSLKCGSKNYKAMTRQKTIDVSNQETEKIKLLDFEAVKKRDYLRINDCVQFFGLSRRTLYRMINRNEVETVKLGRRLFVSTKSIKALFAVNEPSDQKQDPQPEILDLNKCCTITQTQEQYGISPAGLYLLIKKHSIPKFTSGKFTYVQKKDLDIYLKSIDDE</sequence>
<dbReference type="RefSeq" id="WP_194139504.1">
    <property type="nucleotide sequence ID" value="NZ_PRDM01000003.1"/>
</dbReference>
<dbReference type="Pfam" id="PF12728">
    <property type="entry name" value="HTH_17"/>
    <property type="match status" value="1"/>
</dbReference>
<reference evidence="2 3" key="1">
    <citation type="submission" date="2018-07" db="EMBL/GenBank/DDBJ databases">
        <title>Genome assembly of strain KB82.</title>
        <authorList>
            <person name="Kukolya J."/>
            <person name="Horvath B."/>
            <person name="Nagy I."/>
            <person name="Toth A."/>
        </authorList>
    </citation>
    <scope>NUCLEOTIDE SEQUENCE [LARGE SCALE GENOMIC DNA]</scope>
    <source>
        <strain evidence="2 3">Kb82</strain>
    </source>
</reference>
<gene>
    <name evidence="2" type="ORF">C4F50_15385</name>
</gene>
<dbReference type="InterPro" id="IPR041657">
    <property type="entry name" value="HTH_17"/>
</dbReference>
<dbReference type="EMBL" id="PRDM01000003">
    <property type="protein sequence ID" value="MBE8726319.1"/>
    <property type="molecule type" value="Genomic_DNA"/>
</dbReference>
<protein>
    <submittedName>
        <fullName evidence="2">DNA-binding protein</fullName>
    </submittedName>
</protein>
<evidence type="ECO:0000313" key="3">
    <source>
        <dbReference type="Proteomes" id="UP000640614"/>
    </source>
</evidence>
<dbReference type="Proteomes" id="UP000640614">
    <property type="component" value="Unassembled WGS sequence"/>
</dbReference>